<comment type="caution">
    <text evidence="2">The sequence shown here is derived from an EMBL/GenBank/DDBJ whole genome shotgun (WGS) entry which is preliminary data.</text>
</comment>
<feature type="transmembrane region" description="Helical" evidence="1">
    <location>
        <begin position="26"/>
        <end position="48"/>
    </location>
</feature>
<keyword evidence="3" id="KW-1185">Reference proteome</keyword>
<evidence type="ECO:0000313" key="3">
    <source>
        <dbReference type="Proteomes" id="UP000327011"/>
    </source>
</evidence>
<keyword evidence="1" id="KW-0812">Transmembrane</keyword>
<keyword evidence="1" id="KW-1133">Transmembrane helix</keyword>
<protein>
    <submittedName>
        <fullName evidence="2">Uncharacterized protein</fullName>
    </submittedName>
</protein>
<organism evidence="2 3">
    <name type="scientific">Microbispora cellulosiformans</name>
    <dbReference type="NCBI Taxonomy" id="2614688"/>
    <lineage>
        <taxon>Bacteria</taxon>
        <taxon>Bacillati</taxon>
        <taxon>Actinomycetota</taxon>
        <taxon>Actinomycetes</taxon>
        <taxon>Streptosporangiales</taxon>
        <taxon>Streptosporangiaceae</taxon>
        <taxon>Microbispora</taxon>
    </lineage>
</organism>
<sequence length="61" mass="6399">MTGGLLHAPLAGDGGSEILDHLLSDVLIKGGIVVFALLALVLGMVLIWRKIGKGDVPEHDR</sequence>
<reference evidence="2 3" key="1">
    <citation type="submission" date="2019-09" db="EMBL/GenBank/DDBJ databases">
        <title>Screening of Novel Bioactive Compounds from Soil-Associated.</title>
        <authorList>
            <person name="Gong X."/>
        </authorList>
    </citation>
    <scope>NUCLEOTIDE SEQUENCE [LARGE SCALE GENOMIC DNA]</scope>
    <source>
        <strain evidence="2 3">Gxj-6</strain>
    </source>
</reference>
<dbReference type="Proteomes" id="UP000327011">
    <property type="component" value="Unassembled WGS sequence"/>
</dbReference>
<proteinExistence type="predicted"/>
<evidence type="ECO:0000313" key="2">
    <source>
        <dbReference type="EMBL" id="KAA9381590.1"/>
    </source>
</evidence>
<evidence type="ECO:0000256" key="1">
    <source>
        <dbReference type="SAM" id="Phobius"/>
    </source>
</evidence>
<name>A0A5J5K9C9_9ACTN</name>
<accession>A0A5J5K9C9</accession>
<dbReference type="RefSeq" id="WP_150930409.1">
    <property type="nucleotide sequence ID" value="NZ_VYTZ01000001.1"/>
</dbReference>
<keyword evidence="1" id="KW-0472">Membrane</keyword>
<dbReference type="AlphaFoldDB" id="A0A5J5K9C9"/>
<dbReference type="EMBL" id="VYTZ01000001">
    <property type="protein sequence ID" value="KAA9381590.1"/>
    <property type="molecule type" value="Genomic_DNA"/>
</dbReference>
<gene>
    <name evidence="2" type="ORF">F5972_01790</name>
</gene>